<proteinExistence type="predicted"/>
<dbReference type="EMBL" id="JANBPW010005771">
    <property type="protein sequence ID" value="KAJ1931922.1"/>
    <property type="molecule type" value="Genomic_DNA"/>
</dbReference>
<feature type="non-terminal residue" evidence="1">
    <location>
        <position position="155"/>
    </location>
</feature>
<keyword evidence="2" id="KW-1185">Reference proteome</keyword>
<dbReference type="Proteomes" id="UP001150603">
    <property type="component" value="Unassembled WGS sequence"/>
</dbReference>
<reference evidence="1" key="1">
    <citation type="submission" date="2022-07" db="EMBL/GenBank/DDBJ databases">
        <title>Phylogenomic reconstructions and comparative analyses of Kickxellomycotina fungi.</title>
        <authorList>
            <person name="Reynolds N.K."/>
            <person name="Stajich J.E."/>
            <person name="Barry K."/>
            <person name="Grigoriev I.V."/>
            <person name="Crous P."/>
            <person name="Smith M.E."/>
        </authorList>
    </citation>
    <scope>NUCLEOTIDE SEQUENCE</scope>
    <source>
        <strain evidence="1">NRRL 5244</strain>
    </source>
</reference>
<accession>A0ACC1IZR2</accession>
<evidence type="ECO:0000313" key="1">
    <source>
        <dbReference type="EMBL" id="KAJ1931922.1"/>
    </source>
</evidence>
<sequence>MTLSSSTTDITVIGTLTVTDASTVATLVSTAFTSYIISTVTHMSTATVTVSGPTPTTYTTLAPVTTTFTATGPTSTVPIPTGTVTKPTGIVGGMGTVSGVTIIDEIYNLWMYILCPLRDCTPNREWLTFIPNVAAGWVIGAIALLLGLGLLALTF</sequence>
<comment type="caution">
    <text evidence="1">The sequence shown here is derived from an EMBL/GenBank/DDBJ whole genome shotgun (WGS) entry which is preliminary data.</text>
</comment>
<protein>
    <submittedName>
        <fullName evidence="1">Uncharacterized protein</fullName>
    </submittedName>
</protein>
<gene>
    <name evidence="1" type="ORF">FBU59_006546</name>
</gene>
<organism evidence="1 2">
    <name type="scientific">Linderina macrospora</name>
    <dbReference type="NCBI Taxonomy" id="4868"/>
    <lineage>
        <taxon>Eukaryota</taxon>
        <taxon>Fungi</taxon>
        <taxon>Fungi incertae sedis</taxon>
        <taxon>Zoopagomycota</taxon>
        <taxon>Kickxellomycotina</taxon>
        <taxon>Kickxellomycetes</taxon>
        <taxon>Kickxellales</taxon>
        <taxon>Kickxellaceae</taxon>
        <taxon>Linderina</taxon>
    </lineage>
</organism>
<evidence type="ECO:0000313" key="2">
    <source>
        <dbReference type="Proteomes" id="UP001150603"/>
    </source>
</evidence>
<name>A0ACC1IZR2_9FUNG</name>